<dbReference type="PANTHER" id="PTHR30055">
    <property type="entry name" value="HTH-TYPE TRANSCRIPTIONAL REGULATOR RUTR"/>
    <property type="match status" value="1"/>
</dbReference>
<reference evidence="6" key="1">
    <citation type="journal article" date="2014" name="Int. J. Syst. Evol. Microbiol.">
        <title>Complete genome sequence of Corynebacterium casei LMG S-19264T (=DSM 44701T), isolated from a smear-ripened cheese.</title>
        <authorList>
            <consortium name="US DOE Joint Genome Institute (JGI-PGF)"/>
            <person name="Walter F."/>
            <person name="Albersmeier A."/>
            <person name="Kalinowski J."/>
            <person name="Ruckert C."/>
        </authorList>
    </citation>
    <scope>NUCLEOTIDE SEQUENCE</scope>
    <source>
        <strain evidence="6">VKM Ac-1401</strain>
    </source>
</reference>
<evidence type="ECO:0000256" key="2">
    <source>
        <dbReference type="ARBA" id="ARBA00023125"/>
    </source>
</evidence>
<feature type="domain" description="HTH tetR-type" evidence="5">
    <location>
        <begin position="10"/>
        <end position="69"/>
    </location>
</feature>
<dbReference type="PRINTS" id="PR00455">
    <property type="entry name" value="HTHTETR"/>
</dbReference>
<dbReference type="InterPro" id="IPR050109">
    <property type="entry name" value="HTH-type_TetR-like_transc_reg"/>
</dbReference>
<evidence type="ECO:0000256" key="4">
    <source>
        <dbReference type="PROSITE-ProRule" id="PRU00335"/>
    </source>
</evidence>
<dbReference type="AlphaFoldDB" id="A0A9W6LZD8"/>
<keyword evidence="3" id="KW-0804">Transcription</keyword>
<evidence type="ECO:0000256" key="1">
    <source>
        <dbReference type="ARBA" id="ARBA00023015"/>
    </source>
</evidence>
<keyword evidence="7" id="KW-1185">Reference proteome</keyword>
<dbReference type="Pfam" id="PF21597">
    <property type="entry name" value="TetR_C_43"/>
    <property type="match status" value="1"/>
</dbReference>
<evidence type="ECO:0000256" key="3">
    <source>
        <dbReference type="ARBA" id="ARBA00023163"/>
    </source>
</evidence>
<dbReference type="SUPFAM" id="SSF46689">
    <property type="entry name" value="Homeodomain-like"/>
    <property type="match status" value="1"/>
</dbReference>
<comment type="caution">
    <text evidence="6">The sequence shown here is derived from an EMBL/GenBank/DDBJ whole genome shotgun (WGS) entry which is preliminary data.</text>
</comment>
<organism evidence="6 7">
    <name type="scientific">Leifsonia poae</name>
    <dbReference type="NCBI Taxonomy" id="110933"/>
    <lineage>
        <taxon>Bacteria</taxon>
        <taxon>Bacillati</taxon>
        <taxon>Actinomycetota</taxon>
        <taxon>Actinomycetes</taxon>
        <taxon>Micrococcales</taxon>
        <taxon>Microbacteriaceae</taxon>
        <taxon>Leifsonia</taxon>
    </lineage>
</organism>
<evidence type="ECO:0000259" key="5">
    <source>
        <dbReference type="PROSITE" id="PS50977"/>
    </source>
</evidence>
<gene>
    <name evidence="6" type="ORF">GCM10017584_17120</name>
</gene>
<dbReference type="EMBL" id="BSEN01000006">
    <property type="protein sequence ID" value="GLJ76138.1"/>
    <property type="molecule type" value="Genomic_DNA"/>
</dbReference>
<reference evidence="6" key="2">
    <citation type="submission" date="2023-01" db="EMBL/GenBank/DDBJ databases">
        <authorList>
            <person name="Sun Q."/>
            <person name="Evtushenko L."/>
        </authorList>
    </citation>
    <scope>NUCLEOTIDE SEQUENCE</scope>
    <source>
        <strain evidence="6">VKM Ac-1401</strain>
    </source>
</reference>
<proteinExistence type="predicted"/>
<dbReference type="RefSeq" id="WP_271176802.1">
    <property type="nucleotide sequence ID" value="NZ_BAAAJO010000005.1"/>
</dbReference>
<name>A0A9W6LZD8_9MICO</name>
<feature type="DNA-binding region" description="H-T-H motif" evidence="4">
    <location>
        <begin position="32"/>
        <end position="51"/>
    </location>
</feature>
<dbReference type="InterPro" id="IPR049445">
    <property type="entry name" value="TetR_SbtR-like_C"/>
</dbReference>
<protein>
    <submittedName>
        <fullName evidence="6">TetR family transcriptional regulator</fullName>
    </submittedName>
</protein>
<keyword evidence="2 4" id="KW-0238">DNA-binding</keyword>
<evidence type="ECO:0000313" key="6">
    <source>
        <dbReference type="EMBL" id="GLJ76138.1"/>
    </source>
</evidence>
<dbReference type="Pfam" id="PF00440">
    <property type="entry name" value="TetR_N"/>
    <property type="match status" value="1"/>
</dbReference>
<dbReference type="InterPro" id="IPR009057">
    <property type="entry name" value="Homeodomain-like_sf"/>
</dbReference>
<dbReference type="GO" id="GO:0000976">
    <property type="term" value="F:transcription cis-regulatory region binding"/>
    <property type="evidence" value="ECO:0007669"/>
    <property type="project" value="TreeGrafter"/>
</dbReference>
<dbReference type="PROSITE" id="PS50977">
    <property type="entry name" value="HTH_TETR_2"/>
    <property type="match status" value="1"/>
</dbReference>
<evidence type="ECO:0000313" key="7">
    <source>
        <dbReference type="Proteomes" id="UP001142372"/>
    </source>
</evidence>
<sequence length="191" mass="20939">MTQMLRADAQDNRDRILTTARTLFSERGLDVGMREVARRAEVGPATLYRRFPTKQALIDEAFDIELAACRTIVEEGCADPDPWHGFTTVIERLTALNVRNHGFVDAFLSVGPGAAVFAQHRRELLGMLGGLAARAKRRGRLRPDFTIDDLVLVLLAGRGLASVSAPSRDAAARRFATLAVDALRAERDATP</sequence>
<accession>A0A9W6LZD8</accession>
<dbReference type="InterPro" id="IPR036271">
    <property type="entry name" value="Tet_transcr_reg_TetR-rel_C_sf"/>
</dbReference>
<dbReference type="Gene3D" id="1.10.357.10">
    <property type="entry name" value="Tetracycline Repressor, domain 2"/>
    <property type="match status" value="1"/>
</dbReference>
<dbReference type="Proteomes" id="UP001142372">
    <property type="component" value="Unassembled WGS sequence"/>
</dbReference>
<dbReference type="GO" id="GO:0003700">
    <property type="term" value="F:DNA-binding transcription factor activity"/>
    <property type="evidence" value="ECO:0007669"/>
    <property type="project" value="TreeGrafter"/>
</dbReference>
<dbReference type="SUPFAM" id="SSF48498">
    <property type="entry name" value="Tetracyclin repressor-like, C-terminal domain"/>
    <property type="match status" value="1"/>
</dbReference>
<dbReference type="InterPro" id="IPR001647">
    <property type="entry name" value="HTH_TetR"/>
</dbReference>
<keyword evidence="1" id="KW-0805">Transcription regulation</keyword>
<dbReference type="PANTHER" id="PTHR30055:SF234">
    <property type="entry name" value="HTH-TYPE TRANSCRIPTIONAL REGULATOR BETI"/>
    <property type="match status" value="1"/>
</dbReference>